<dbReference type="SMART" id="SM00530">
    <property type="entry name" value="HTH_XRE"/>
    <property type="match status" value="1"/>
</dbReference>
<dbReference type="Pfam" id="PF01381">
    <property type="entry name" value="HTH_3"/>
    <property type="match status" value="1"/>
</dbReference>
<evidence type="ECO:0000313" key="2">
    <source>
        <dbReference type="EMBL" id="DAF59349.1"/>
    </source>
</evidence>
<protein>
    <submittedName>
        <fullName evidence="2">Helix-turn-helix XRE-family like protein</fullName>
    </submittedName>
</protein>
<dbReference type="SUPFAM" id="SSF47413">
    <property type="entry name" value="lambda repressor-like DNA-binding domains"/>
    <property type="match status" value="1"/>
</dbReference>
<dbReference type="InterPro" id="IPR001387">
    <property type="entry name" value="Cro/C1-type_HTH"/>
</dbReference>
<organism evidence="2">
    <name type="scientific">Myoviridae sp. ctQQg4</name>
    <dbReference type="NCBI Taxonomy" id="2827686"/>
    <lineage>
        <taxon>Viruses</taxon>
        <taxon>Duplodnaviria</taxon>
        <taxon>Heunggongvirae</taxon>
        <taxon>Uroviricota</taxon>
        <taxon>Caudoviricetes</taxon>
    </lineage>
</organism>
<dbReference type="CDD" id="cd00093">
    <property type="entry name" value="HTH_XRE"/>
    <property type="match status" value="1"/>
</dbReference>
<dbReference type="EMBL" id="BK032769">
    <property type="protein sequence ID" value="DAF59349.1"/>
    <property type="molecule type" value="Genomic_DNA"/>
</dbReference>
<feature type="domain" description="HTH cro/C1-type" evidence="1">
    <location>
        <begin position="6"/>
        <end position="62"/>
    </location>
</feature>
<dbReference type="InterPro" id="IPR010982">
    <property type="entry name" value="Lambda_DNA-bd_dom_sf"/>
</dbReference>
<dbReference type="Gene3D" id="1.10.260.40">
    <property type="entry name" value="lambda repressor-like DNA-binding domains"/>
    <property type="match status" value="1"/>
</dbReference>
<proteinExistence type="predicted"/>
<evidence type="ECO:0000259" key="1">
    <source>
        <dbReference type="PROSITE" id="PS50943"/>
    </source>
</evidence>
<dbReference type="PROSITE" id="PS50943">
    <property type="entry name" value="HTH_CROC1"/>
    <property type="match status" value="1"/>
</dbReference>
<reference evidence="2" key="1">
    <citation type="journal article" date="2021" name="Proc. Natl. Acad. Sci. U.S.A.">
        <title>A Catalog of Tens of Thousands of Viruses from Human Metagenomes Reveals Hidden Associations with Chronic Diseases.</title>
        <authorList>
            <person name="Tisza M.J."/>
            <person name="Buck C.B."/>
        </authorList>
    </citation>
    <scope>NUCLEOTIDE SEQUENCE</scope>
    <source>
        <strain evidence="2">CtQQg4</strain>
    </source>
</reference>
<sequence length="106" mass="12437">MKRTELIKARKELGYTQAYVAKLLQGYSRPAYAMLESGKIKRVHISIQRQLSKIYGKPIEVLFPEDYDIKEETINYTQELQHLVMYLAPKQQKALYELLTTIVKET</sequence>
<dbReference type="GO" id="GO:0003677">
    <property type="term" value="F:DNA binding"/>
    <property type="evidence" value="ECO:0007669"/>
    <property type="project" value="InterPro"/>
</dbReference>
<name>A0A8S5T7N0_9CAUD</name>
<accession>A0A8S5T7N0</accession>